<protein>
    <recommendedName>
        <fullName evidence="2">Myb/SANT-like domain-containing protein</fullName>
    </recommendedName>
</protein>
<evidence type="ECO:0000313" key="4">
    <source>
        <dbReference type="Proteomes" id="UP000030645"/>
    </source>
</evidence>
<dbReference type="InterPro" id="IPR024752">
    <property type="entry name" value="Myb/SANT-like_dom"/>
</dbReference>
<name>W9S2H3_9ROSA</name>
<dbReference type="Pfam" id="PF12776">
    <property type="entry name" value="Myb_DNA-bind_3"/>
    <property type="match status" value="1"/>
</dbReference>
<feature type="region of interest" description="Disordered" evidence="1">
    <location>
        <begin position="167"/>
        <end position="207"/>
    </location>
</feature>
<dbReference type="STRING" id="981085.W9S2H3"/>
<dbReference type="Proteomes" id="UP000030645">
    <property type="component" value="Unassembled WGS sequence"/>
</dbReference>
<proteinExistence type="predicted"/>
<dbReference type="PANTHER" id="PTHR46250:SF15">
    <property type="entry name" value="OS01G0523800 PROTEIN"/>
    <property type="match status" value="1"/>
</dbReference>
<evidence type="ECO:0000313" key="3">
    <source>
        <dbReference type="EMBL" id="EXC22702.1"/>
    </source>
</evidence>
<sequence length="324" mass="37508">MAFRGNNQIEQGKKGARRTWTKQEEEALVGILKDLVARGHRCENGSFKPGTNLIIEKALTDTFPTCGLKSTPHIDSKMKVWRKNYSIVFDMVSKSEFRWNDVHNCVEVDSDEVWETYVQHHKEARGWRGKPFPFYDKLQNIFGIDHATGRGIETLANTVDDIERNETHTNDLEVEEECVPSTDNQTSSTNSIQSSRRKRRRSYDNRSDGLEKLAESLVKMMDKSNTQVKMIVHGLEDAIQKKDDDQYNFIWNGLTKLDIPIDDQIKALKLIAQEPWNVSVFKALDDSKKLDWITGDKIGSWNIELNHTMKTKHYDSIYTYYMIP</sequence>
<reference evidence="4" key="1">
    <citation type="submission" date="2013-01" db="EMBL/GenBank/DDBJ databases">
        <title>Draft Genome Sequence of a Mulberry Tree, Morus notabilis C.K. Schneid.</title>
        <authorList>
            <person name="He N."/>
            <person name="Zhao S."/>
        </authorList>
    </citation>
    <scope>NUCLEOTIDE SEQUENCE</scope>
</reference>
<dbReference type="PANTHER" id="PTHR46250">
    <property type="entry name" value="MYB/SANT-LIKE DNA-BINDING DOMAIN PROTEIN-RELATED"/>
    <property type="match status" value="1"/>
</dbReference>
<evidence type="ECO:0000259" key="2">
    <source>
        <dbReference type="Pfam" id="PF12776"/>
    </source>
</evidence>
<feature type="compositionally biased region" description="Polar residues" evidence="1">
    <location>
        <begin position="1"/>
        <end position="10"/>
    </location>
</feature>
<feature type="domain" description="Myb/SANT-like" evidence="2">
    <location>
        <begin position="19"/>
        <end position="117"/>
    </location>
</feature>
<feature type="region of interest" description="Disordered" evidence="1">
    <location>
        <begin position="1"/>
        <end position="20"/>
    </location>
</feature>
<dbReference type="EMBL" id="KE345974">
    <property type="protein sequence ID" value="EXC22702.1"/>
    <property type="molecule type" value="Genomic_DNA"/>
</dbReference>
<dbReference type="AlphaFoldDB" id="W9S2H3"/>
<feature type="compositionally biased region" description="Low complexity" evidence="1">
    <location>
        <begin position="181"/>
        <end position="194"/>
    </location>
</feature>
<gene>
    <name evidence="3" type="ORF">L484_001805</name>
</gene>
<accession>W9S2H3</accession>
<keyword evidence="4" id="KW-1185">Reference proteome</keyword>
<evidence type="ECO:0000256" key="1">
    <source>
        <dbReference type="SAM" id="MobiDB-lite"/>
    </source>
</evidence>
<organism evidence="3 4">
    <name type="scientific">Morus notabilis</name>
    <dbReference type="NCBI Taxonomy" id="981085"/>
    <lineage>
        <taxon>Eukaryota</taxon>
        <taxon>Viridiplantae</taxon>
        <taxon>Streptophyta</taxon>
        <taxon>Embryophyta</taxon>
        <taxon>Tracheophyta</taxon>
        <taxon>Spermatophyta</taxon>
        <taxon>Magnoliopsida</taxon>
        <taxon>eudicotyledons</taxon>
        <taxon>Gunneridae</taxon>
        <taxon>Pentapetalae</taxon>
        <taxon>rosids</taxon>
        <taxon>fabids</taxon>
        <taxon>Rosales</taxon>
        <taxon>Moraceae</taxon>
        <taxon>Moreae</taxon>
        <taxon>Morus</taxon>
    </lineage>
</organism>